<keyword evidence="3" id="KW-1185">Reference proteome</keyword>
<keyword evidence="1" id="KW-0472">Membrane</keyword>
<evidence type="ECO:0000256" key="1">
    <source>
        <dbReference type="SAM" id="Phobius"/>
    </source>
</evidence>
<dbReference type="InterPro" id="IPR027417">
    <property type="entry name" value="P-loop_NTPase"/>
</dbReference>
<evidence type="ECO:0000313" key="2">
    <source>
        <dbReference type="EMBL" id="OEU07451.1"/>
    </source>
</evidence>
<name>A0A1E7ENG0_9STRA</name>
<feature type="transmembrane region" description="Helical" evidence="1">
    <location>
        <begin position="21"/>
        <end position="42"/>
    </location>
</feature>
<gene>
    <name evidence="2" type="ORF">FRACYDRAFT_250839</name>
</gene>
<dbReference type="EMBL" id="KV784385">
    <property type="protein sequence ID" value="OEU07451.1"/>
    <property type="molecule type" value="Genomic_DNA"/>
</dbReference>
<protein>
    <submittedName>
        <fullName evidence="2">Uncharacterized protein</fullName>
    </submittedName>
</protein>
<reference evidence="2 3" key="1">
    <citation type="submission" date="2016-09" db="EMBL/GenBank/DDBJ databases">
        <title>Extensive genetic diversity and differential bi-allelic expression allows diatom success in the polar Southern Ocean.</title>
        <authorList>
            <consortium name="DOE Joint Genome Institute"/>
            <person name="Mock T."/>
            <person name="Otillar R.P."/>
            <person name="Strauss J."/>
            <person name="Dupont C."/>
            <person name="Frickenhaus S."/>
            <person name="Maumus F."/>
            <person name="Mcmullan M."/>
            <person name="Sanges R."/>
            <person name="Schmutz J."/>
            <person name="Toseland A."/>
            <person name="Valas R."/>
            <person name="Veluchamy A."/>
            <person name="Ward B.J."/>
            <person name="Allen A."/>
            <person name="Barry K."/>
            <person name="Falciatore A."/>
            <person name="Ferrante M."/>
            <person name="Fortunato A.E."/>
            <person name="Gloeckner G."/>
            <person name="Gruber A."/>
            <person name="Hipkin R."/>
            <person name="Janech M."/>
            <person name="Kroth P."/>
            <person name="Leese F."/>
            <person name="Lindquist E."/>
            <person name="Lyon B.R."/>
            <person name="Martin J."/>
            <person name="Mayer C."/>
            <person name="Parker M."/>
            <person name="Quesneville H."/>
            <person name="Raymond J."/>
            <person name="Uhlig C."/>
            <person name="Valentin K.U."/>
            <person name="Worden A.Z."/>
            <person name="Armbrust E.V."/>
            <person name="Bowler C."/>
            <person name="Green B."/>
            <person name="Moulton V."/>
            <person name="Van Oosterhout C."/>
            <person name="Grigoriev I."/>
        </authorList>
    </citation>
    <scope>NUCLEOTIDE SEQUENCE [LARGE SCALE GENOMIC DNA]</scope>
    <source>
        <strain evidence="2 3">CCMP1102</strain>
    </source>
</reference>
<keyword evidence="1" id="KW-1133">Transmembrane helix</keyword>
<dbReference type="OrthoDB" id="48777at2759"/>
<organism evidence="2 3">
    <name type="scientific">Fragilariopsis cylindrus CCMP1102</name>
    <dbReference type="NCBI Taxonomy" id="635003"/>
    <lineage>
        <taxon>Eukaryota</taxon>
        <taxon>Sar</taxon>
        <taxon>Stramenopiles</taxon>
        <taxon>Ochrophyta</taxon>
        <taxon>Bacillariophyta</taxon>
        <taxon>Bacillariophyceae</taxon>
        <taxon>Bacillariophycidae</taxon>
        <taxon>Bacillariales</taxon>
        <taxon>Bacillariaceae</taxon>
        <taxon>Fragilariopsis</taxon>
    </lineage>
</organism>
<dbReference type="Gene3D" id="3.40.50.300">
    <property type="entry name" value="P-loop containing nucleotide triphosphate hydrolases"/>
    <property type="match status" value="1"/>
</dbReference>
<proteinExistence type="predicted"/>
<dbReference type="AlphaFoldDB" id="A0A1E7ENG0"/>
<evidence type="ECO:0000313" key="3">
    <source>
        <dbReference type="Proteomes" id="UP000095751"/>
    </source>
</evidence>
<dbReference type="KEGG" id="fcy:FRACYDRAFT_250839"/>
<sequence length="519" mass="61414">MKCYKNKSDDEERRISTMSSLYLYRRSVMFLVIVMIAIHSLIKETNLQLQHNYDGNELLFTRTSSVTYNNTNTNTNTNTNDDNDNNNNTINMGTNQQSFKQEKSSSKLISPACRPYYYIRNNKMTNDVNNNKFYRPQHSKNNNSNVIRPTKIEFRHMRKAGGTHLVKYLQKVIKSNQTSYIKLHSCEGHKQCLQLNHYDDGFHRYYNDEQNSTKVTKYGRNNRQRHKYLTSTSKDYNNENEQWDYSGDTLYVTHIREPIARAVSHYKYSERWSCLPDEQNEQLLKNTKIINQYKKKKMDLTQIPLHKLKFIPTKENQRYSFHEFMYEMKPIYNIPNQKGQYNQPQANKLWACSTNCFSRWITGMYHPQDADNIRNTTLYNITYPNSEYYYHHNNNNNNSNNTEQGKLTNFGHILKEESYKLFYRYDLIIVLEWLRDDPIYARSIEDMYFNSVRGLSTVFSATNGGGGGRKKEPSHASCDNESKLANYILPMEELSDKTKHILKKRNDIDINLYNTLTAC</sequence>
<keyword evidence="1" id="KW-0812">Transmembrane</keyword>
<dbReference type="InParanoid" id="A0A1E7ENG0"/>
<accession>A0A1E7ENG0</accession>
<dbReference type="Proteomes" id="UP000095751">
    <property type="component" value="Unassembled WGS sequence"/>
</dbReference>